<sequence>HPVFHATMLTKYRETKAHGENFARPLPEVLNNKEHYKVETIVDLKKQGWGIKYLVK</sequence>
<dbReference type="RefSeq" id="XP_009541779.1">
    <property type="nucleotide sequence ID" value="XM_009543484.1"/>
</dbReference>
<dbReference type="InParanoid" id="W4KJ12"/>
<dbReference type="OrthoDB" id="2630497at2759"/>
<reference evidence="1 2" key="1">
    <citation type="journal article" date="2012" name="New Phytol.">
        <title>Insight into trade-off between wood decay and parasitism from the genome of a fungal forest pathogen.</title>
        <authorList>
            <person name="Olson A."/>
            <person name="Aerts A."/>
            <person name="Asiegbu F."/>
            <person name="Belbahri L."/>
            <person name="Bouzid O."/>
            <person name="Broberg A."/>
            <person name="Canback B."/>
            <person name="Coutinho P.M."/>
            <person name="Cullen D."/>
            <person name="Dalman K."/>
            <person name="Deflorio G."/>
            <person name="van Diepen L.T."/>
            <person name="Dunand C."/>
            <person name="Duplessis S."/>
            <person name="Durling M."/>
            <person name="Gonthier P."/>
            <person name="Grimwood J."/>
            <person name="Fossdal C.G."/>
            <person name="Hansson D."/>
            <person name="Henrissat B."/>
            <person name="Hietala A."/>
            <person name="Himmelstrand K."/>
            <person name="Hoffmeister D."/>
            <person name="Hogberg N."/>
            <person name="James T.Y."/>
            <person name="Karlsson M."/>
            <person name="Kohler A."/>
            <person name="Kues U."/>
            <person name="Lee Y.H."/>
            <person name="Lin Y.C."/>
            <person name="Lind M."/>
            <person name="Lindquist E."/>
            <person name="Lombard V."/>
            <person name="Lucas S."/>
            <person name="Lunden K."/>
            <person name="Morin E."/>
            <person name="Murat C."/>
            <person name="Park J."/>
            <person name="Raffaello T."/>
            <person name="Rouze P."/>
            <person name="Salamov A."/>
            <person name="Schmutz J."/>
            <person name="Solheim H."/>
            <person name="Stahlberg J."/>
            <person name="Velez H."/>
            <person name="de Vries R.P."/>
            <person name="Wiebenga A."/>
            <person name="Woodward S."/>
            <person name="Yakovlev I."/>
            <person name="Garbelotto M."/>
            <person name="Martin F."/>
            <person name="Grigoriev I.V."/>
            <person name="Stenlid J."/>
        </authorList>
    </citation>
    <scope>NUCLEOTIDE SEQUENCE [LARGE SCALE GENOMIC DNA]</scope>
    <source>
        <strain evidence="1 2">TC 32-1</strain>
    </source>
</reference>
<dbReference type="EMBL" id="KI925455">
    <property type="protein sequence ID" value="ETW85290.1"/>
    <property type="molecule type" value="Genomic_DNA"/>
</dbReference>
<evidence type="ECO:0000313" key="2">
    <source>
        <dbReference type="Proteomes" id="UP000030671"/>
    </source>
</evidence>
<dbReference type="KEGG" id="hir:HETIRDRAFT_43394"/>
<accession>W4KJ12</accession>
<proteinExistence type="predicted"/>
<feature type="non-terminal residue" evidence="1">
    <location>
        <position position="1"/>
    </location>
</feature>
<dbReference type="GeneID" id="20674713"/>
<keyword evidence="2" id="KW-1185">Reference proteome</keyword>
<dbReference type="AlphaFoldDB" id="W4KJ12"/>
<evidence type="ECO:0000313" key="1">
    <source>
        <dbReference type="EMBL" id="ETW85290.1"/>
    </source>
</evidence>
<gene>
    <name evidence="1" type="ORF">HETIRDRAFT_43394</name>
</gene>
<organism evidence="1 2">
    <name type="scientific">Heterobasidion irregulare (strain TC 32-1)</name>
    <dbReference type="NCBI Taxonomy" id="747525"/>
    <lineage>
        <taxon>Eukaryota</taxon>
        <taxon>Fungi</taxon>
        <taxon>Dikarya</taxon>
        <taxon>Basidiomycota</taxon>
        <taxon>Agaricomycotina</taxon>
        <taxon>Agaricomycetes</taxon>
        <taxon>Russulales</taxon>
        <taxon>Bondarzewiaceae</taxon>
        <taxon>Heterobasidion</taxon>
        <taxon>Heterobasidion annosum species complex</taxon>
    </lineage>
</organism>
<dbReference type="HOGENOM" id="CLU_3143248_0_0_1"/>
<dbReference type="Proteomes" id="UP000030671">
    <property type="component" value="Unassembled WGS sequence"/>
</dbReference>
<dbReference type="SUPFAM" id="SSF54160">
    <property type="entry name" value="Chromo domain-like"/>
    <property type="match status" value="1"/>
</dbReference>
<dbReference type="InterPro" id="IPR016197">
    <property type="entry name" value="Chromo-like_dom_sf"/>
</dbReference>
<name>W4KJ12_HETIT</name>
<protein>
    <submittedName>
        <fullName evidence="1">Uncharacterized protein</fullName>
    </submittedName>
</protein>